<proteinExistence type="inferred from homology"/>
<evidence type="ECO:0000256" key="8">
    <source>
        <dbReference type="ARBA" id="ARBA00023136"/>
    </source>
</evidence>
<dbReference type="GO" id="GO:0006605">
    <property type="term" value="P:protein targeting"/>
    <property type="evidence" value="ECO:0007669"/>
    <property type="project" value="UniProtKB-UniRule"/>
</dbReference>
<evidence type="ECO:0000256" key="5">
    <source>
        <dbReference type="ARBA" id="ARBA00022927"/>
    </source>
</evidence>
<keyword evidence="5 9" id="KW-0653">Protein transport</keyword>
<gene>
    <name evidence="9" type="primary">secE</name>
    <name evidence="11" type="ORF">A9A59_1510</name>
</gene>
<dbReference type="InterPro" id="IPR001901">
    <property type="entry name" value="Translocase_SecE/Sec61-g"/>
</dbReference>
<dbReference type="EMBL" id="PDJQ01000001">
    <property type="protein sequence ID" value="PFG74295.1"/>
    <property type="molecule type" value="Genomic_DNA"/>
</dbReference>
<keyword evidence="3 9" id="KW-1003">Cell membrane</keyword>
<comment type="subunit">
    <text evidence="9">Component of the Sec protein translocase complex. Heterotrimer consisting of SecY, SecE and SecG subunits. The heterotrimers can form oligomers, although 1 heterotrimer is thought to be able to translocate proteins. Interacts with the ribosome. Interacts with SecDF, and other proteins may be involved. Interacts with SecA.</text>
</comment>
<dbReference type="GO" id="GO:0043952">
    <property type="term" value="P:protein transport by the Sec complex"/>
    <property type="evidence" value="ECO:0007669"/>
    <property type="project" value="UniProtKB-UniRule"/>
</dbReference>
<keyword evidence="8 9" id="KW-0472">Membrane</keyword>
<protein>
    <recommendedName>
        <fullName evidence="9">Protein translocase subunit SecE</fullName>
    </recommendedName>
</protein>
<evidence type="ECO:0000256" key="10">
    <source>
        <dbReference type="SAM" id="MobiDB-lite"/>
    </source>
</evidence>
<reference evidence="11 12" key="1">
    <citation type="submission" date="2017-09" db="EMBL/GenBank/DDBJ databases">
        <title>Sequencing the genomes of two abundant thermophiles in Great Basin hot springs: Thermocrinis jamiesonii and novel Chloroflexi Thermoflexus hugenholtzii.</title>
        <authorList>
            <person name="Hedlund B."/>
        </authorList>
    </citation>
    <scope>NUCLEOTIDE SEQUENCE [LARGE SCALE GENOMIC DNA]</scope>
    <source>
        <strain evidence="11 12">G233</strain>
    </source>
</reference>
<evidence type="ECO:0000256" key="9">
    <source>
        <dbReference type="HAMAP-Rule" id="MF_00422"/>
    </source>
</evidence>
<dbReference type="GO" id="GO:0065002">
    <property type="term" value="P:intracellular protein transmembrane transport"/>
    <property type="evidence" value="ECO:0007669"/>
    <property type="project" value="UniProtKB-UniRule"/>
</dbReference>
<dbReference type="PROSITE" id="PS01067">
    <property type="entry name" value="SECE_SEC61G"/>
    <property type="match status" value="1"/>
</dbReference>
<keyword evidence="4 9" id="KW-0812">Transmembrane</keyword>
<dbReference type="InterPro" id="IPR038379">
    <property type="entry name" value="SecE_sf"/>
</dbReference>
<dbReference type="GO" id="GO:0005886">
    <property type="term" value="C:plasma membrane"/>
    <property type="evidence" value="ECO:0007669"/>
    <property type="project" value="UniProtKB-SubCell"/>
</dbReference>
<evidence type="ECO:0000313" key="11">
    <source>
        <dbReference type="EMBL" id="PFG74295.1"/>
    </source>
</evidence>
<sequence>MARAQRRRAATAAPGDSQPAESPRPATRPSLPRPPAAPGPIARPETPKRSPFGFLKRLQPRFVADIIAELRKVTWPSFQETRYLTIVVAIVAVVMGLFLGAVDLLFGWIIERLFF</sequence>
<dbReference type="GO" id="GO:0009306">
    <property type="term" value="P:protein secretion"/>
    <property type="evidence" value="ECO:0007669"/>
    <property type="project" value="UniProtKB-UniRule"/>
</dbReference>
<feature type="region of interest" description="Disordered" evidence="10">
    <location>
        <begin position="1"/>
        <end position="52"/>
    </location>
</feature>
<dbReference type="AlphaFoldDB" id="A0A2A9HH17"/>
<keyword evidence="7 9" id="KW-0811">Translocation</keyword>
<organism evidence="11 12">
    <name type="scientific">Tepidiforma thermophila (strain KCTC 52669 / CGMCC 1.13589 / G233)</name>
    <dbReference type="NCBI Taxonomy" id="2761530"/>
    <lineage>
        <taxon>Bacteria</taxon>
        <taxon>Bacillati</taxon>
        <taxon>Chloroflexota</taxon>
        <taxon>Tepidiformia</taxon>
        <taxon>Tepidiformales</taxon>
        <taxon>Tepidiformaceae</taxon>
        <taxon>Tepidiforma</taxon>
    </lineage>
</organism>
<keyword evidence="12" id="KW-1185">Reference proteome</keyword>
<comment type="caution">
    <text evidence="11">The sequence shown here is derived from an EMBL/GenBank/DDBJ whole genome shotgun (WGS) entry which is preliminary data.</text>
</comment>
<evidence type="ECO:0000256" key="4">
    <source>
        <dbReference type="ARBA" id="ARBA00022692"/>
    </source>
</evidence>
<dbReference type="Gene3D" id="1.20.5.1030">
    <property type="entry name" value="Preprotein translocase secy subunit"/>
    <property type="match status" value="1"/>
</dbReference>
<dbReference type="PANTHER" id="PTHR33910">
    <property type="entry name" value="PROTEIN TRANSLOCASE SUBUNIT SECE"/>
    <property type="match status" value="1"/>
</dbReference>
<evidence type="ECO:0000256" key="6">
    <source>
        <dbReference type="ARBA" id="ARBA00022989"/>
    </source>
</evidence>
<dbReference type="PANTHER" id="PTHR33910:SF1">
    <property type="entry name" value="PROTEIN TRANSLOCASE SUBUNIT SECE"/>
    <property type="match status" value="1"/>
</dbReference>
<name>A0A2A9HH17_TEPT2</name>
<dbReference type="GO" id="GO:0008320">
    <property type="term" value="F:protein transmembrane transporter activity"/>
    <property type="evidence" value="ECO:0007669"/>
    <property type="project" value="UniProtKB-UniRule"/>
</dbReference>
<evidence type="ECO:0000256" key="1">
    <source>
        <dbReference type="ARBA" id="ARBA00004370"/>
    </source>
</evidence>
<dbReference type="Proteomes" id="UP000223071">
    <property type="component" value="Unassembled WGS sequence"/>
</dbReference>
<keyword evidence="2 9" id="KW-0813">Transport</keyword>
<evidence type="ECO:0000256" key="3">
    <source>
        <dbReference type="ARBA" id="ARBA00022475"/>
    </source>
</evidence>
<evidence type="ECO:0000256" key="2">
    <source>
        <dbReference type="ARBA" id="ARBA00022448"/>
    </source>
</evidence>
<evidence type="ECO:0000313" key="12">
    <source>
        <dbReference type="Proteomes" id="UP000223071"/>
    </source>
</evidence>
<dbReference type="Pfam" id="PF00584">
    <property type="entry name" value="SecE"/>
    <property type="match status" value="1"/>
</dbReference>
<dbReference type="InterPro" id="IPR005807">
    <property type="entry name" value="SecE_bac"/>
</dbReference>
<evidence type="ECO:0000256" key="7">
    <source>
        <dbReference type="ARBA" id="ARBA00023010"/>
    </source>
</evidence>
<comment type="subcellular location">
    <subcellularLocation>
        <location evidence="9">Cell membrane</location>
        <topology evidence="9">Single-pass membrane protein</topology>
    </subcellularLocation>
    <subcellularLocation>
        <location evidence="1">Membrane</location>
    </subcellularLocation>
</comment>
<feature type="transmembrane region" description="Helical" evidence="9">
    <location>
        <begin position="83"/>
        <end position="110"/>
    </location>
</feature>
<comment type="similarity">
    <text evidence="9">Belongs to the SecE/SEC61-gamma family.</text>
</comment>
<keyword evidence="6 9" id="KW-1133">Transmembrane helix</keyword>
<accession>A0A2A9HH17</accession>
<comment type="function">
    <text evidence="9">Essential subunit of the Sec protein translocation channel SecYEG. Clamps together the 2 halves of SecY. May contact the channel plug during translocation.</text>
</comment>
<dbReference type="HAMAP" id="MF_00422">
    <property type="entry name" value="SecE"/>
    <property type="match status" value="1"/>
</dbReference>
<dbReference type="NCBIfam" id="TIGR00964">
    <property type="entry name" value="secE_bact"/>
    <property type="match status" value="1"/>
</dbReference>